<organism evidence="2 4">
    <name type="scientific">Cercospora beticola</name>
    <name type="common">Sugarbeet leaf spot fungus</name>
    <dbReference type="NCBI Taxonomy" id="122368"/>
    <lineage>
        <taxon>Eukaryota</taxon>
        <taxon>Fungi</taxon>
        <taxon>Dikarya</taxon>
        <taxon>Ascomycota</taxon>
        <taxon>Pezizomycotina</taxon>
        <taxon>Dothideomycetes</taxon>
        <taxon>Dothideomycetidae</taxon>
        <taxon>Mycosphaerellales</taxon>
        <taxon>Mycosphaerellaceae</taxon>
        <taxon>Cercospora</taxon>
    </lineage>
</organism>
<dbReference type="EMBL" id="LKMD01000108">
    <property type="protein sequence ID" value="PIA89200.1"/>
    <property type="molecule type" value="Genomic_DNA"/>
</dbReference>
<dbReference type="Proteomes" id="UP001302367">
    <property type="component" value="Chromosome 5"/>
</dbReference>
<evidence type="ECO:0000313" key="5">
    <source>
        <dbReference type="Proteomes" id="UP001302367"/>
    </source>
</evidence>
<evidence type="ECO:0000313" key="4">
    <source>
        <dbReference type="Proteomes" id="UP000230605"/>
    </source>
</evidence>
<feature type="compositionally biased region" description="Basic and acidic residues" evidence="1">
    <location>
        <begin position="387"/>
        <end position="400"/>
    </location>
</feature>
<feature type="compositionally biased region" description="Basic and acidic residues" evidence="1">
    <location>
        <begin position="291"/>
        <end position="303"/>
    </location>
</feature>
<gene>
    <name evidence="2" type="ORF">CB0940_07042</name>
    <name evidence="3" type="ORF">RHO25_007602</name>
</gene>
<sequence length="408" mass="45396">MPRKLPWLKDNASEKDAPQEATKTKARPRTASPNELVGPDLEDLQDEPARPARPEKQKQIVREPSSSPPPAPKGPPPVEYMKPGYDADDIWMMVEDEFYSTAQLYTEHLHQAEYARLKKLRRSRGQETLATLARATDGRTPQSTELQVKRQQEENQRKRRQAVMADSDSEDEDEFMKVPQLANLMTGSQGGTGPAQTRSTDSRSRRALAEDGDESSDPLPKAVLSPLREMEDEDEETESDDLDAPLRKKKVPTQSTIQRSAASSSGVSTSSLPAPPPKAAPSRVFKQFGRARREEQDYVKEESEPPSLPSSPPPRLPAPLRKQRDENNVAGDASRSNGRQAQSRFSSIKQEPPTSPINDDFGTASVKIKEEPGSRPLTSLAKRRAQKAKEEAEAKRKELEASIPTFLF</sequence>
<proteinExistence type="predicted"/>
<name>A0A2G5H9J5_CERBT</name>
<accession>A0A2G5H9J5</accession>
<feature type="compositionally biased region" description="Pro residues" evidence="1">
    <location>
        <begin position="66"/>
        <end position="78"/>
    </location>
</feature>
<evidence type="ECO:0000313" key="2">
    <source>
        <dbReference type="EMBL" id="PIA89200.1"/>
    </source>
</evidence>
<feature type="region of interest" description="Disordered" evidence="1">
    <location>
        <begin position="1"/>
        <end position="84"/>
    </location>
</feature>
<dbReference type="EMBL" id="CP134188">
    <property type="protein sequence ID" value="WPB02966.1"/>
    <property type="molecule type" value="Genomic_DNA"/>
</dbReference>
<reference evidence="3 5" key="2">
    <citation type="submission" date="2023-09" db="EMBL/GenBank/DDBJ databases">
        <title>Complete-Gapless Cercospora beticola genome.</title>
        <authorList>
            <person name="Wyatt N.A."/>
            <person name="Spanner R.E."/>
            <person name="Bolton M.D."/>
        </authorList>
    </citation>
    <scope>NUCLEOTIDE SEQUENCE [LARGE SCALE GENOMIC DNA]</scope>
    <source>
        <strain evidence="3">Cb09-40</strain>
    </source>
</reference>
<dbReference type="OrthoDB" id="5374569at2759"/>
<keyword evidence="5" id="KW-1185">Reference proteome</keyword>
<feature type="compositionally biased region" description="Pro residues" evidence="1">
    <location>
        <begin position="306"/>
        <end position="317"/>
    </location>
</feature>
<feature type="compositionally biased region" description="Basic and acidic residues" evidence="1">
    <location>
        <begin position="147"/>
        <end position="156"/>
    </location>
</feature>
<dbReference type="Proteomes" id="UP000230605">
    <property type="component" value="Chromosome 5"/>
</dbReference>
<feature type="compositionally biased region" description="Basic and acidic residues" evidence="1">
    <location>
        <begin position="47"/>
        <end position="61"/>
    </location>
</feature>
<protein>
    <submittedName>
        <fullName evidence="2">Uncharacterized protein</fullName>
    </submittedName>
</protein>
<evidence type="ECO:0000313" key="3">
    <source>
        <dbReference type="EMBL" id="WPB02966.1"/>
    </source>
</evidence>
<evidence type="ECO:0000256" key="1">
    <source>
        <dbReference type="SAM" id="MobiDB-lite"/>
    </source>
</evidence>
<feature type="compositionally biased region" description="Low complexity" evidence="1">
    <location>
        <begin position="260"/>
        <end position="271"/>
    </location>
</feature>
<feature type="compositionally biased region" description="Basic and acidic residues" evidence="1">
    <location>
        <begin position="200"/>
        <end position="209"/>
    </location>
</feature>
<dbReference type="AlphaFoldDB" id="A0A2G5H9J5"/>
<reference evidence="2 4" key="1">
    <citation type="submission" date="2015-10" db="EMBL/GenBank/DDBJ databases">
        <title>The cercosporin biosynthetic gene cluster was horizontally transferred to several fungal lineages and shown to be expanded in Cercospora beticola based on microsynteny with recipient genomes.</title>
        <authorList>
            <person name="De Jonge R."/>
            <person name="Ebert M.K."/>
            <person name="Suttle J.C."/>
            <person name="Jurick Ii W.M."/>
            <person name="Secor G.A."/>
            <person name="Thomma B.P."/>
            <person name="Van De Peer Y."/>
            <person name="Bolton M.D."/>
        </authorList>
    </citation>
    <scope>NUCLEOTIDE SEQUENCE [LARGE SCALE GENOMIC DNA]</scope>
    <source>
        <strain evidence="2 4">09-40</strain>
    </source>
</reference>
<feature type="compositionally biased region" description="Acidic residues" evidence="1">
    <location>
        <begin position="230"/>
        <end position="243"/>
    </location>
</feature>
<feature type="region of interest" description="Disordered" evidence="1">
    <location>
        <begin position="131"/>
        <end position="408"/>
    </location>
</feature>
<feature type="compositionally biased region" description="Polar residues" evidence="1">
    <location>
        <begin position="334"/>
        <end position="349"/>
    </location>
</feature>